<feature type="domain" description="MucB/RseB N-terminal" evidence="5">
    <location>
        <begin position="36"/>
        <end position="226"/>
    </location>
</feature>
<dbReference type="PANTHER" id="PTHR38782:SF1">
    <property type="entry name" value="SIGMA-E FACTOR REGULATORY PROTEIN RSEB"/>
    <property type="match status" value="1"/>
</dbReference>
<keyword evidence="3" id="KW-0732">Signal</keyword>
<dbReference type="Pfam" id="PF17188">
    <property type="entry name" value="MucB_RseB_C"/>
    <property type="match status" value="1"/>
</dbReference>
<dbReference type="KEGG" id="nwr:E3U44_00720"/>
<name>A0A4P7BTH5_9GAMM</name>
<dbReference type="EMBL" id="CP038033">
    <property type="protein sequence ID" value="QBQ53183.1"/>
    <property type="molecule type" value="Genomic_DNA"/>
</dbReference>
<dbReference type="Gene3D" id="2.50.20.10">
    <property type="entry name" value="Lipoprotein localisation LolA/LolB/LppX"/>
    <property type="match status" value="1"/>
</dbReference>
<evidence type="ECO:0000313" key="7">
    <source>
        <dbReference type="EMBL" id="QBQ53183.1"/>
    </source>
</evidence>
<sequence length="353" mass="39701">MKAPVKPHQGFICALLLTILTAPLPAISIAKEFDTALQLLDRMGRAAESLNYQGVFVYLRNNQLKAVRVIHKADKQGEYERLVSLNGVPREIIRNNGLVTCILPDDKAVLVNEHHYPRVVTRGKNFHNNNNNNEFSRRLPVKLKAMREHYRFSLGEPDRIAGRETQQVVIVPKDQYRYGYRLWVDKETGLLLKTILVGEGERALEQMMFTSLLLPEEIPDTELVPAVTGREFSWREGEPLSVNTGDYESQWQVGWIPAGFTLVAHGKHLLPNGEVPVEHLVYSDGLSSVSIFIERIMHIKQGHLHGFSNLGAVNVYGAIQALHYLTVVGAVPHTTVERMGKSIRYIGSDPDDG</sequence>
<organism evidence="7 8">
    <name type="scientific">Nitrosococcus wardiae</name>
    <dbReference type="NCBI Taxonomy" id="1814290"/>
    <lineage>
        <taxon>Bacteria</taxon>
        <taxon>Pseudomonadati</taxon>
        <taxon>Pseudomonadota</taxon>
        <taxon>Gammaproteobacteria</taxon>
        <taxon>Chromatiales</taxon>
        <taxon>Chromatiaceae</taxon>
        <taxon>Nitrosococcus</taxon>
    </lineage>
</organism>
<accession>A0A4P7BTH5</accession>
<comment type="subcellular location">
    <subcellularLocation>
        <location evidence="1">Periplasm</location>
    </subcellularLocation>
</comment>
<dbReference type="Proteomes" id="UP000294325">
    <property type="component" value="Chromosome"/>
</dbReference>
<dbReference type="Gene3D" id="3.30.200.100">
    <property type="entry name" value="MucB/RseB, C-terminal domain"/>
    <property type="match status" value="1"/>
</dbReference>
<evidence type="ECO:0000256" key="2">
    <source>
        <dbReference type="ARBA" id="ARBA00008150"/>
    </source>
</evidence>
<dbReference type="InterPro" id="IPR033436">
    <property type="entry name" value="MucB/RseB_C"/>
</dbReference>
<dbReference type="PANTHER" id="PTHR38782">
    <property type="match status" value="1"/>
</dbReference>
<dbReference type="InterPro" id="IPR005588">
    <property type="entry name" value="MucB_RseB"/>
</dbReference>
<dbReference type="InterPro" id="IPR033434">
    <property type="entry name" value="MucB/RseB_N"/>
</dbReference>
<comment type="similarity">
    <text evidence="2">Belongs to the RseB family.</text>
</comment>
<protein>
    <submittedName>
        <fullName evidence="7">MucB/RseB</fullName>
    </submittedName>
</protein>
<gene>
    <name evidence="7" type="ORF">E3U44_00720</name>
</gene>
<feature type="domain" description="MucB/RseB C-terminal" evidence="6">
    <location>
        <begin position="248"/>
        <end position="344"/>
    </location>
</feature>
<dbReference type="InterPro" id="IPR038484">
    <property type="entry name" value="MucB/RseB_C_sf"/>
</dbReference>
<evidence type="ECO:0000256" key="3">
    <source>
        <dbReference type="ARBA" id="ARBA00022729"/>
    </source>
</evidence>
<evidence type="ECO:0000259" key="6">
    <source>
        <dbReference type="Pfam" id="PF17188"/>
    </source>
</evidence>
<dbReference type="Pfam" id="PF03888">
    <property type="entry name" value="MucB_RseB"/>
    <property type="match status" value="1"/>
</dbReference>
<dbReference type="RefSeq" id="WP_134356200.1">
    <property type="nucleotide sequence ID" value="NZ_CP038033.1"/>
</dbReference>
<keyword evidence="8" id="KW-1185">Reference proteome</keyword>
<dbReference type="CDD" id="cd16327">
    <property type="entry name" value="RseB"/>
    <property type="match status" value="1"/>
</dbReference>
<keyword evidence="4" id="KW-0574">Periplasm</keyword>
<evidence type="ECO:0000259" key="5">
    <source>
        <dbReference type="Pfam" id="PF03888"/>
    </source>
</evidence>
<evidence type="ECO:0000256" key="1">
    <source>
        <dbReference type="ARBA" id="ARBA00004418"/>
    </source>
</evidence>
<proteinExistence type="inferred from homology"/>
<dbReference type="AlphaFoldDB" id="A0A4P7BTH5"/>
<evidence type="ECO:0000256" key="4">
    <source>
        <dbReference type="ARBA" id="ARBA00022764"/>
    </source>
</evidence>
<dbReference type="OrthoDB" id="7067274at2"/>
<dbReference type="PIRSF" id="PIRSF005427">
    <property type="entry name" value="RseB"/>
    <property type="match status" value="1"/>
</dbReference>
<dbReference type="GO" id="GO:0045152">
    <property type="term" value="F:antisigma factor binding"/>
    <property type="evidence" value="ECO:0007669"/>
    <property type="project" value="TreeGrafter"/>
</dbReference>
<dbReference type="GO" id="GO:0030288">
    <property type="term" value="C:outer membrane-bounded periplasmic space"/>
    <property type="evidence" value="ECO:0007669"/>
    <property type="project" value="TreeGrafter"/>
</dbReference>
<reference evidence="7 8" key="1">
    <citation type="submission" date="2019-03" db="EMBL/GenBank/DDBJ databases">
        <title>The genome sequence of Nitrosococcus wardiae strain D1FHST reveals the archetypal metabolic capacity of ammonia-oxidizing Gammaproteobacteria.</title>
        <authorList>
            <person name="Wang L."/>
            <person name="Lim C.K."/>
            <person name="Hanson T.E."/>
            <person name="Dang H."/>
            <person name="Klotz M.G."/>
        </authorList>
    </citation>
    <scope>NUCLEOTIDE SEQUENCE [LARGE SCALE GENOMIC DNA]</scope>
    <source>
        <strain evidence="7 8">D1FHS</strain>
    </source>
</reference>
<dbReference type="GO" id="GO:0032885">
    <property type="term" value="P:regulation of polysaccharide biosynthetic process"/>
    <property type="evidence" value="ECO:0007669"/>
    <property type="project" value="TreeGrafter"/>
</dbReference>
<evidence type="ECO:0000313" key="8">
    <source>
        <dbReference type="Proteomes" id="UP000294325"/>
    </source>
</evidence>